<feature type="compositionally biased region" description="Polar residues" evidence="1">
    <location>
        <begin position="19"/>
        <end position="28"/>
    </location>
</feature>
<protein>
    <submittedName>
        <fullName evidence="2">Uncharacterized protein</fullName>
    </submittedName>
</protein>
<name>A0AAW0WER3_CHEQU</name>
<keyword evidence="3" id="KW-1185">Reference proteome</keyword>
<comment type="caution">
    <text evidence="2">The sequence shown here is derived from an EMBL/GenBank/DDBJ whole genome shotgun (WGS) entry which is preliminary data.</text>
</comment>
<evidence type="ECO:0000313" key="3">
    <source>
        <dbReference type="Proteomes" id="UP001445076"/>
    </source>
</evidence>
<dbReference type="EMBL" id="JARKIK010000064">
    <property type="protein sequence ID" value="KAK8730532.1"/>
    <property type="molecule type" value="Genomic_DNA"/>
</dbReference>
<reference evidence="2 3" key="1">
    <citation type="journal article" date="2024" name="BMC Genomics">
        <title>Genome assembly of redclaw crayfish (Cherax quadricarinatus) provides insights into its immune adaptation and hypoxia tolerance.</title>
        <authorList>
            <person name="Liu Z."/>
            <person name="Zheng J."/>
            <person name="Li H."/>
            <person name="Fang K."/>
            <person name="Wang S."/>
            <person name="He J."/>
            <person name="Zhou D."/>
            <person name="Weng S."/>
            <person name="Chi M."/>
            <person name="Gu Z."/>
            <person name="He J."/>
            <person name="Li F."/>
            <person name="Wang M."/>
        </authorList>
    </citation>
    <scope>NUCLEOTIDE SEQUENCE [LARGE SCALE GENOMIC DNA]</scope>
    <source>
        <strain evidence="2">ZL_2023a</strain>
    </source>
</reference>
<proteinExistence type="predicted"/>
<gene>
    <name evidence="2" type="ORF">OTU49_008052</name>
</gene>
<evidence type="ECO:0000313" key="2">
    <source>
        <dbReference type="EMBL" id="KAK8730532.1"/>
    </source>
</evidence>
<sequence>TTTTPGVLWGRDSAPGPNDYSQKSMSTMSSAGHHDTVLAHILTQEHNSLPSFLNAVFGFLSRHCPEEMYGSAHISGEHLISQSYCKWRQKYLDDKASQSLLPERCKEEDVPVALSEEVVISHNRLNGSHAVSTGTADTASGGSTASYPNSSGYFTGHTVNPENMIATLIQQMVL</sequence>
<feature type="non-terminal residue" evidence="2">
    <location>
        <position position="1"/>
    </location>
</feature>
<evidence type="ECO:0000256" key="1">
    <source>
        <dbReference type="SAM" id="MobiDB-lite"/>
    </source>
</evidence>
<feature type="region of interest" description="Disordered" evidence="1">
    <location>
        <begin position="1"/>
        <end position="28"/>
    </location>
</feature>
<dbReference type="Proteomes" id="UP001445076">
    <property type="component" value="Unassembled WGS sequence"/>
</dbReference>
<accession>A0AAW0WER3</accession>
<organism evidence="2 3">
    <name type="scientific">Cherax quadricarinatus</name>
    <name type="common">Australian red claw crayfish</name>
    <dbReference type="NCBI Taxonomy" id="27406"/>
    <lineage>
        <taxon>Eukaryota</taxon>
        <taxon>Metazoa</taxon>
        <taxon>Ecdysozoa</taxon>
        <taxon>Arthropoda</taxon>
        <taxon>Crustacea</taxon>
        <taxon>Multicrustacea</taxon>
        <taxon>Malacostraca</taxon>
        <taxon>Eumalacostraca</taxon>
        <taxon>Eucarida</taxon>
        <taxon>Decapoda</taxon>
        <taxon>Pleocyemata</taxon>
        <taxon>Astacidea</taxon>
        <taxon>Parastacoidea</taxon>
        <taxon>Parastacidae</taxon>
        <taxon>Cherax</taxon>
    </lineage>
</organism>
<dbReference type="AlphaFoldDB" id="A0AAW0WER3"/>